<proteinExistence type="predicted"/>
<keyword evidence="5" id="KW-1185">Reference proteome</keyword>
<dbReference type="AlphaFoldDB" id="A0A327WS75"/>
<dbReference type="OrthoDB" id="9940913at2"/>
<reference evidence="2 4" key="2">
    <citation type="submission" date="2018-06" db="EMBL/GenBank/DDBJ databases">
        <title>Genomic Encyclopedia of Type Strains, Phase III (KMG-III): the genomes of soil and plant-associated and newly described type strains.</title>
        <authorList>
            <person name="Whitman W."/>
        </authorList>
    </citation>
    <scope>NUCLEOTIDE SEQUENCE [LARGE SCALE GENOMIC DNA]</scope>
    <source>
        <strain evidence="2 4">CGMCC 1.15366</strain>
    </source>
</reference>
<keyword evidence="1" id="KW-1133">Transmembrane helix</keyword>
<reference evidence="3 5" key="1">
    <citation type="journal article" date="2018" name="Front. Microbiol.">
        <title>Genome-Based Analysis Reveals the Taxonomy and Diversity of the Family Idiomarinaceae.</title>
        <authorList>
            <person name="Liu Y."/>
            <person name="Lai Q."/>
            <person name="Shao Z."/>
        </authorList>
    </citation>
    <scope>NUCLEOTIDE SEQUENCE [LARGE SCALE GENOMIC DNA]</scope>
    <source>
        <strain evidence="3 5">CF12-14</strain>
    </source>
</reference>
<protein>
    <submittedName>
        <fullName evidence="2">Uncharacterized protein</fullName>
    </submittedName>
</protein>
<name>A0A327WS75_9GAMM</name>
<keyword evidence="1" id="KW-0472">Membrane</keyword>
<dbReference type="RefSeq" id="WP_111569939.1">
    <property type="nucleotide sequence ID" value="NZ_PIPK01000012.1"/>
</dbReference>
<evidence type="ECO:0000256" key="1">
    <source>
        <dbReference type="SAM" id="Phobius"/>
    </source>
</evidence>
<feature type="transmembrane region" description="Helical" evidence="1">
    <location>
        <begin position="45"/>
        <end position="67"/>
    </location>
</feature>
<feature type="transmembrane region" description="Helical" evidence="1">
    <location>
        <begin position="14"/>
        <end position="33"/>
    </location>
</feature>
<evidence type="ECO:0000313" key="4">
    <source>
        <dbReference type="Proteomes" id="UP000249203"/>
    </source>
</evidence>
<accession>A0A327WS75</accession>
<dbReference type="Proteomes" id="UP000287865">
    <property type="component" value="Unassembled WGS sequence"/>
</dbReference>
<dbReference type="Proteomes" id="UP000249203">
    <property type="component" value="Unassembled WGS sequence"/>
</dbReference>
<organism evidence="2 4">
    <name type="scientific">Aliidiomarina maris</name>
    <dbReference type="NCBI Taxonomy" id="531312"/>
    <lineage>
        <taxon>Bacteria</taxon>
        <taxon>Pseudomonadati</taxon>
        <taxon>Pseudomonadota</taxon>
        <taxon>Gammaproteobacteria</taxon>
        <taxon>Alteromonadales</taxon>
        <taxon>Idiomarinaceae</taxon>
        <taxon>Aliidiomarina</taxon>
    </lineage>
</organism>
<comment type="caution">
    <text evidence="2">The sequence shown here is derived from an EMBL/GenBank/DDBJ whole genome shotgun (WGS) entry which is preliminary data.</text>
</comment>
<gene>
    <name evidence="2" type="ORF">B0I24_1114</name>
    <name evidence="3" type="ORF">CWE07_11985</name>
</gene>
<dbReference type="EMBL" id="QLMD01000011">
    <property type="protein sequence ID" value="RAJ95220.1"/>
    <property type="molecule type" value="Genomic_DNA"/>
</dbReference>
<keyword evidence="1" id="KW-0812">Transmembrane</keyword>
<dbReference type="EMBL" id="PIPK01000012">
    <property type="protein sequence ID" value="RUO21082.1"/>
    <property type="molecule type" value="Genomic_DNA"/>
</dbReference>
<sequence length="156" mass="17644">MQAVIELEKTRESLVKSMAMTIIVLAILSFFMLSDYQQTGELAGFGWLGIAALVAGVIAVAQQVYYFSREPQRLHLDLEQGQVINADNQQTLATFDELTFFALSPNKMHALIECSKQGKMVMRLKRHYQLNLKVSDILAKYSKQDLVKLKFIGLTK</sequence>
<evidence type="ECO:0000313" key="3">
    <source>
        <dbReference type="EMBL" id="RUO21082.1"/>
    </source>
</evidence>
<evidence type="ECO:0000313" key="2">
    <source>
        <dbReference type="EMBL" id="RAJ95220.1"/>
    </source>
</evidence>
<evidence type="ECO:0000313" key="5">
    <source>
        <dbReference type="Proteomes" id="UP000287865"/>
    </source>
</evidence>